<dbReference type="Pfam" id="PF23161">
    <property type="entry name" value="HTH_RNase_II"/>
    <property type="match status" value="1"/>
</dbReference>
<proteinExistence type="predicted"/>
<dbReference type="AlphaFoldDB" id="A0A7T5VEX8"/>
<dbReference type="GO" id="GO:0003723">
    <property type="term" value="F:RNA binding"/>
    <property type="evidence" value="ECO:0007669"/>
    <property type="project" value="InterPro"/>
</dbReference>
<evidence type="ECO:0000313" key="2">
    <source>
        <dbReference type="EMBL" id="QQG66685.1"/>
    </source>
</evidence>
<dbReference type="SUPFAM" id="SSF50249">
    <property type="entry name" value="Nucleic acid-binding proteins"/>
    <property type="match status" value="1"/>
</dbReference>
<reference evidence="2 3" key="1">
    <citation type="submission" date="2020-05" db="EMBL/GenBank/DDBJ databases">
        <title>Complete genome of Desulfobulbus oligotrophicus.</title>
        <authorList>
            <person name="Podar M."/>
        </authorList>
    </citation>
    <scope>NUCLEOTIDE SEQUENCE [LARGE SCALE GENOMIC DNA]</scope>
    <source>
        <strain evidence="2 3">Prop6</strain>
    </source>
</reference>
<dbReference type="GO" id="GO:0000175">
    <property type="term" value="F:3'-5'-RNA exonuclease activity"/>
    <property type="evidence" value="ECO:0007669"/>
    <property type="project" value="TreeGrafter"/>
</dbReference>
<dbReference type="InterPro" id="IPR001900">
    <property type="entry name" value="RNase_II/R"/>
</dbReference>
<dbReference type="InterPro" id="IPR056404">
    <property type="entry name" value="HTH_RNase_II"/>
</dbReference>
<dbReference type="GO" id="GO:0006402">
    <property type="term" value="P:mRNA catabolic process"/>
    <property type="evidence" value="ECO:0007669"/>
    <property type="project" value="TreeGrafter"/>
</dbReference>
<organism evidence="2 3">
    <name type="scientific">Desulfobulbus oligotrophicus</name>
    <dbReference type="NCBI Taxonomy" id="1909699"/>
    <lineage>
        <taxon>Bacteria</taxon>
        <taxon>Pseudomonadati</taxon>
        <taxon>Thermodesulfobacteriota</taxon>
        <taxon>Desulfobulbia</taxon>
        <taxon>Desulfobulbales</taxon>
        <taxon>Desulfobulbaceae</taxon>
        <taxon>Desulfobulbus</taxon>
    </lineage>
</organism>
<dbReference type="PANTHER" id="PTHR23355">
    <property type="entry name" value="RIBONUCLEASE"/>
    <property type="match status" value="1"/>
</dbReference>
<dbReference type="InterPro" id="IPR050180">
    <property type="entry name" value="RNR_Ribonuclease"/>
</dbReference>
<dbReference type="KEGG" id="dog:HP555_12820"/>
<keyword evidence="3" id="KW-1185">Reference proteome</keyword>
<name>A0A7T5VEX8_9BACT</name>
<gene>
    <name evidence="2" type="ORF">HP555_12820</name>
</gene>
<evidence type="ECO:0000313" key="3">
    <source>
        <dbReference type="Proteomes" id="UP000596092"/>
    </source>
</evidence>
<feature type="domain" description="RNB" evidence="1">
    <location>
        <begin position="277"/>
        <end position="562"/>
    </location>
</feature>
<dbReference type="RefSeq" id="WP_199262968.1">
    <property type="nucleotide sequence ID" value="NZ_CP054140.1"/>
</dbReference>
<dbReference type="PANTHER" id="PTHR23355:SF42">
    <property type="entry name" value="RIBONUCLEASE II, CHLOROPLASTIC_MITOCHONDRIAL"/>
    <property type="match status" value="1"/>
</dbReference>
<dbReference type="Proteomes" id="UP000596092">
    <property type="component" value="Chromosome"/>
</dbReference>
<sequence length="667" mass="75176">MILPGSLIEFIDGGRFICGLVFGAANKKVRLISQNGRELHLPESRIVNVSQQVYSQTDPKEAIIALLREHCAKRTTLAEAIDIEPLWEIVCEEAEKEFTPDFLAELHFGSTVDDDQRAAFLRAVFTDTLFFKYKNGQLIAHTPEQVEQLRQQRLREQEKKQLFEQAAIGMQGIMRDEPIPPATWPDRDRCLQWVSEAVLFGNEATEHVFVSQALKKAGLTSPHAGFELLVKAGIWDRDENLALLRSDQPIDFPEPCLDVTENLCEPTAEELLSDSKRKDLRSLNTFTIDGAATRDFDDAIHIRKKEDGLIEVGIHITDASYHIPIKSPLFAEARERATSIYFPEGHIPMLPQRLSFDLGSLARGKIRPTISFLVTFSTDGMQVHSSITPAVIEVKRQLSYREADAAIHQEPGLALLHRISQQLRQQRVERGALLLSLPDVNIDIRDRDHIHVHLAAVDTPARNLVSELMILANSLTASYLAAREAPGLFRSQPPPRKRIISGVQNSLADIVQQRRYIARGELTAHPKPHSGLGLNCYTTITSPIRRFLDLAMQHQLSHMLHGQGILFSTEECKTFTGIIQQKLGRANALRQQRHRYWILRYLAPKEGQLVNALVGGVGPKRVNLLLCDCLFDVDLPLNPAFPVTQGDIIRLRLARVRPLDNVLRVDW</sequence>
<dbReference type="SMART" id="SM00955">
    <property type="entry name" value="RNB"/>
    <property type="match status" value="1"/>
</dbReference>
<dbReference type="GO" id="GO:0000932">
    <property type="term" value="C:P-body"/>
    <property type="evidence" value="ECO:0007669"/>
    <property type="project" value="TreeGrafter"/>
</dbReference>
<evidence type="ECO:0000259" key="1">
    <source>
        <dbReference type="SMART" id="SM00955"/>
    </source>
</evidence>
<dbReference type="InterPro" id="IPR012340">
    <property type="entry name" value="NA-bd_OB-fold"/>
</dbReference>
<protein>
    <submittedName>
        <fullName evidence="2">RNB domain-containing ribonuclease</fullName>
    </submittedName>
</protein>
<accession>A0A7T5VEX8</accession>
<dbReference type="EMBL" id="CP054140">
    <property type="protein sequence ID" value="QQG66685.1"/>
    <property type="molecule type" value="Genomic_DNA"/>
</dbReference>
<dbReference type="Pfam" id="PF00773">
    <property type="entry name" value="RNB"/>
    <property type="match status" value="1"/>
</dbReference>